<evidence type="ECO:0000256" key="7">
    <source>
        <dbReference type="SAM" id="Phobius"/>
    </source>
</evidence>
<keyword evidence="3" id="KW-1003">Cell membrane</keyword>
<feature type="transmembrane region" description="Helical" evidence="7">
    <location>
        <begin position="199"/>
        <end position="217"/>
    </location>
</feature>
<keyword evidence="6 7" id="KW-0472">Membrane</keyword>
<evidence type="ECO:0000313" key="8">
    <source>
        <dbReference type="EMBL" id="SMP25570.1"/>
    </source>
</evidence>
<feature type="transmembrane region" description="Helical" evidence="7">
    <location>
        <begin position="82"/>
        <end position="106"/>
    </location>
</feature>
<evidence type="ECO:0000256" key="3">
    <source>
        <dbReference type="ARBA" id="ARBA00022475"/>
    </source>
</evidence>
<evidence type="ECO:0000256" key="1">
    <source>
        <dbReference type="ARBA" id="ARBA00004651"/>
    </source>
</evidence>
<dbReference type="EMBL" id="FXTT01000003">
    <property type="protein sequence ID" value="SMP25570.1"/>
    <property type="molecule type" value="Genomic_DNA"/>
</dbReference>
<feature type="transmembrane region" description="Helical" evidence="7">
    <location>
        <begin position="49"/>
        <end position="70"/>
    </location>
</feature>
<gene>
    <name evidence="8" type="ORF">SAMN06265374_2583</name>
</gene>
<evidence type="ECO:0000313" key="9">
    <source>
        <dbReference type="Proteomes" id="UP001157914"/>
    </source>
</evidence>
<feature type="transmembrane region" description="Helical" evidence="7">
    <location>
        <begin position="387"/>
        <end position="411"/>
    </location>
</feature>
<feature type="transmembrane region" description="Helical" evidence="7">
    <location>
        <begin position="296"/>
        <end position="325"/>
    </location>
</feature>
<dbReference type="PANTHER" id="PTHR33567:SF3">
    <property type="entry name" value="CHROMATE ION TRANSPORTER (EUROFUNG)"/>
    <property type="match status" value="1"/>
</dbReference>
<keyword evidence="4 7" id="KW-0812">Transmembrane</keyword>
<dbReference type="PIRSF" id="PIRSF004810">
    <property type="entry name" value="ChrA"/>
    <property type="match status" value="1"/>
</dbReference>
<comment type="similarity">
    <text evidence="2">Belongs to the chromate ion transporter (CHR) (TC 2.A.51) family.</text>
</comment>
<sequence>MTSESPNITDAAKTWLKIGFLSFGGPAAQIALMHKVLVDETKWLTEKTYLNALSFCMLLPGPEAMQLAAWSGWRLHGVLGGLIAGLSFILPGAFVVLVLAALYAVFGTTPLVTSLFLGIKAAVIVIVLEALMKVAKRALKRQDHWVLAALAFAAIFFFGLPFPVIIVIAATYGYLTTRGTYEPAGDETRVPLAKTLKTAGIWLALWLVPLGGLWLSLGSGHLIVEIGLLFSKLAVVTFGGAYAVLTYLSQEVVINRAWLTPTEMIDALGLAETTPGPLILVTEFVAYLAGAKAGGLVMGLAAAFVGLWMTFIPCFLWVFTGAPYIDRLDRSPRLSGALAGITASVVGVILNLGVWFALHSLFGTVTQQTTGPLQLWVPELASFDWRALLLTVLAGVLLLRFKIGLFGLLGIMSLSGWAISQI</sequence>
<comment type="caution">
    <text evidence="8">The sequence shown here is derived from an EMBL/GenBank/DDBJ whole genome shotgun (WGS) entry which is preliminary data.</text>
</comment>
<keyword evidence="5 7" id="KW-1133">Transmembrane helix</keyword>
<dbReference type="InterPro" id="IPR003370">
    <property type="entry name" value="Chromate_transpt"/>
</dbReference>
<feature type="transmembrane region" description="Helical" evidence="7">
    <location>
        <begin position="112"/>
        <end position="132"/>
    </location>
</feature>
<dbReference type="RefSeq" id="WP_155190415.1">
    <property type="nucleotide sequence ID" value="NZ_BAAAEA010000002.1"/>
</dbReference>
<proteinExistence type="inferred from homology"/>
<evidence type="ECO:0000256" key="5">
    <source>
        <dbReference type="ARBA" id="ARBA00022989"/>
    </source>
</evidence>
<feature type="transmembrane region" description="Helical" evidence="7">
    <location>
        <begin position="144"/>
        <end position="175"/>
    </location>
</feature>
<comment type="subcellular location">
    <subcellularLocation>
        <location evidence="1">Cell membrane</location>
        <topology evidence="1">Multi-pass membrane protein</topology>
    </subcellularLocation>
</comment>
<dbReference type="Proteomes" id="UP001157914">
    <property type="component" value="Unassembled WGS sequence"/>
</dbReference>
<dbReference type="Pfam" id="PF02417">
    <property type="entry name" value="Chromate_transp"/>
    <property type="match status" value="2"/>
</dbReference>
<reference evidence="8 9" key="1">
    <citation type="submission" date="2017-05" db="EMBL/GenBank/DDBJ databases">
        <authorList>
            <person name="Varghese N."/>
            <person name="Submissions S."/>
        </authorList>
    </citation>
    <scope>NUCLEOTIDE SEQUENCE [LARGE SCALE GENOMIC DNA]</scope>
    <source>
        <strain evidence="8 9">DSM 15949</strain>
    </source>
</reference>
<dbReference type="NCBIfam" id="TIGR00937">
    <property type="entry name" value="2A51"/>
    <property type="match status" value="1"/>
</dbReference>
<name>A0ABY1P5U2_9HYPH</name>
<protein>
    <submittedName>
        <fullName evidence="8">Chromate transporter</fullName>
    </submittedName>
</protein>
<evidence type="ECO:0000256" key="6">
    <source>
        <dbReference type="ARBA" id="ARBA00023136"/>
    </source>
</evidence>
<organism evidence="8 9">
    <name type="scientific">Roseibium denhamense</name>
    <dbReference type="NCBI Taxonomy" id="76305"/>
    <lineage>
        <taxon>Bacteria</taxon>
        <taxon>Pseudomonadati</taxon>
        <taxon>Pseudomonadota</taxon>
        <taxon>Alphaproteobacteria</taxon>
        <taxon>Hyphomicrobiales</taxon>
        <taxon>Stappiaceae</taxon>
        <taxon>Roseibium</taxon>
    </lineage>
</organism>
<keyword evidence="9" id="KW-1185">Reference proteome</keyword>
<feature type="transmembrane region" description="Helical" evidence="7">
    <location>
        <begin position="229"/>
        <end position="248"/>
    </location>
</feature>
<feature type="transmembrane region" description="Helical" evidence="7">
    <location>
        <begin position="337"/>
        <end position="358"/>
    </location>
</feature>
<evidence type="ECO:0000256" key="4">
    <source>
        <dbReference type="ARBA" id="ARBA00022692"/>
    </source>
</evidence>
<accession>A0ABY1P5U2</accession>
<dbReference type="PANTHER" id="PTHR33567">
    <property type="entry name" value="CHROMATE ION TRANSPORTER (EUROFUNG)"/>
    <property type="match status" value="1"/>
</dbReference>
<evidence type="ECO:0000256" key="2">
    <source>
        <dbReference type="ARBA" id="ARBA00005262"/>
    </source>
</evidence>
<dbReference type="InterPro" id="IPR014047">
    <property type="entry name" value="Chr_Tranpt_l_chain"/>
</dbReference>